<sequence>MQWLLKRQEKAGFKVLPKPADRQLTQYGDAYELIVRDQQPLQFRRPPAQQAGQDVCFTRVAFDGRLRITNTDAFRRTLTHGLDKSKAYGCGLMTLAAAGGR</sequence>
<reference evidence="1 2" key="1">
    <citation type="submission" date="2015-12" db="EMBL/GenBank/DDBJ databases">
        <title>Draft genome sequence of Streptomyces silvensis ATCC 53525, a producer of novel hormone antagonists.</title>
        <authorList>
            <person name="Johnston C.W."/>
            <person name="Li Y."/>
            <person name="Magarvey N.A."/>
        </authorList>
    </citation>
    <scope>NUCLEOTIDE SEQUENCE [LARGE SCALE GENOMIC DNA]</scope>
    <source>
        <strain evidence="1 2">ATCC 53525</strain>
    </source>
</reference>
<dbReference type="AlphaFoldDB" id="A0A0W7X3N8"/>
<dbReference type="Proteomes" id="UP000054804">
    <property type="component" value="Unassembled WGS sequence"/>
</dbReference>
<proteinExistence type="predicted"/>
<dbReference type="SUPFAM" id="SSF117987">
    <property type="entry name" value="CRISPR-associated protein"/>
    <property type="match status" value="1"/>
</dbReference>
<dbReference type="STRING" id="1765722.AT728_15950"/>
<gene>
    <name evidence="1" type="ORF">AT728_15950</name>
</gene>
<evidence type="ECO:0008006" key="3">
    <source>
        <dbReference type="Google" id="ProtNLM"/>
    </source>
</evidence>
<organism evidence="1 2">
    <name type="scientific">Streptomyces silvensis</name>
    <dbReference type="NCBI Taxonomy" id="1765722"/>
    <lineage>
        <taxon>Bacteria</taxon>
        <taxon>Bacillati</taxon>
        <taxon>Actinomycetota</taxon>
        <taxon>Actinomycetes</taxon>
        <taxon>Kitasatosporales</taxon>
        <taxon>Streptomycetaceae</taxon>
        <taxon>Streptomyces</taxon>
    </lineage>
</organism>
<dbReference type="Gene3D" id="3.30.70.1210">
    <property type="entry name" value="Crispr-associated protein, domain 2"/>
    <property type="match status" value="1"/>
</dbReference>
<dbReference type="EMBL" id="LOCL01000034">
    <property type="protein sequence ID" value="KUF17306.1"/>
    <property type="molecule type" value="Genomic_DNA"/>
</dbReference>
<evidence type="ECO:0000313" key="1">
    <source>
        <dbReference type="EMBL" id="KUF17306.1"/>
    </source>
</evidence>
<keyword evidence="2" id="KW-1185">Reference proteome</keyword>
<accession>A0A0W7X3N8</accession>
<name>A0A0W7X3N8_9ACTN</name>
<dbReference type="InterPro" id="IPR010179">
    <property type="entry name" value="CRISPR-assoc_prot_Cse3"/>
</dbReference>
<evidence type="ECO:0000313" key="2">
    <source>
        <dbReference type="Proteomes" id="UP000054804"/>
    </source>
</evidence>
<dbReference type="Pfam" id="PF08798">
    <property type="entry name" value="CRISPR_assoc"/>
    <property type="match status" value="1"/>
</dbReference>
<protein>
    <recommendedName>
        <fullName evidence="3">Type I-E CRISPR-associated protein Cas6/Cse3/CasE</fullName>
    </recommendedName>
</protein>
<comment type="caution">
    <text evidence="1">The sequence shown here is derived from an EMBL/GenBank/DDBJ whole genome shotgun (WGS) entry which is preliminary data.</text>
</comment>